<dbReference type="PANTHER" id="PTHR10252:SF54">
    <property type="entry name" value="CHROMATIN ACCESSIBILITY COMPLEX PROTEIN 1"/>
    <property type="match status" value="1"/>
</dbReference>
<dbReference type="CDD" id="cd23645">
    <property type="entry name" value="HFD_Dpb3-like"/>
    <property type="match status" value="1"/>
</dbReference>
<comment type="caution">
    <text evidence="5">The sequence shown here is derived from an EMBL/GenBank/DDBJ whole genome shotgun (WGS) entry which is preliminary data.</text>
</comment>
<dbReference type="Proteomes" id="UP001310890">
    <property type="component" value="Unassembled WGS sequence"/>
</dbReference>
<dbReference type="InterPro" id="IPR003958">
    <property type="entry name" value="CBFA_NFYB_domain"/>
</dbReference>
<dbReference type="Gene3D" id="1.10.20.10">
    <property type="entry name" value="Histone, subunit A"/>
    <property type="match status" value="1"/>
</dbReference>
<feature type="region of interest" description="Disordered" evidence="3">
    <location>
        <begin position="121"/>
        <end position="211"/>
    </location>
</feature>
<accession>A0AAN7THD9</accession>
<evidence type="ECO:0000256" key="1">
    <source>
        <dbReference type="ARBA" id="ARBA00004123"/>
    </source>
</evidence>
<keyword evidence="2" id="KW-0539">Nucleus</keyword>
<proteinExistence type="predicted"/>
<comment type="subcellular location">
    <subcellularLocation>
        <location evidence="1">Nucleus</location>
    </subcellularLocation>
</comment>
<dbReference type="InterPro" id="IPR050568">
    <property type="entry name" value="Transcr_DNA_Rep_Reg"/>
</dbReference>
<evidence type="ECO:0000259" key="4">
    <source>
        <dbReference type="Pfam" id="PF00808"/>
    </source>
</evidence>
<dbReference type="PANTHER" id="PTHR10252">
    <property type="entry name" value="HISTONE-LIKE TRANSCRIPTION FACTOR CCAAT-RELATED"/>
    <property type="match status" value="1"/>
</dbReference>
<gene>
    <name evidence="5" type="ORF">LTR62_005860</name>
</gene>
<dbReference type="EMBL" id="JAVRRL010000005">
    <property type="protein sequence ID" value="KAK5117243.1"/>
    <property type="molecule type" value="Genomic_DNA"/>
</dbReference>
<dbReference type="SUPFAM" id="SSF47113">
    <property type="entry name" value="Histone-fold"/>
    <property type="match status" value="1"/>
</dbReference>
<evidence type="ECO:0000256" key="2">
    <source>
        <dbReference type="ARBA" id="ARBA00023242"/>
    </source>
</evidence>
<organism evidence="5 6">
    <name type="scientific">Meristemomyces frigidus</name>
    <dbReference type="NCBI Taxonomy" id="1508187"/>
    <lineage>
        <taxon>Eukaryota</taxon>
        <taxon>Fungi</taxon>
        <taxon>Dikarya</taxon>
        <taxon>Ascomycota</taxon>
        <taxon>Pezizomycotina</taxon>
        <taxon>Dothideomycetes</taxon>
        <taxon>Dothideomycetidae</taxon>
        <taxon>Mycosphaerellales</taxon>
        <taxon>Teratosphaeriaceae</taxon>
        <taxon>Meristemomyces</taxon>
    </lineage>
</organism>
<evidence type="ECO:0000313" key="5">
    <source>
        <dbReference type="EMBL" id="KAK5117243.1"/>
    </source>
</evidence>
<dbReference type="GO" id="GO:0008623">
    <property type="term" value="C:CHRAC"/>
    <property type="evidence" value="ECO:0007669"/>
    <property type="project" value="TreeGrafter"/>
</dbReference>
<name>A0AAN7THD9_9PEZI</name>
<feature type="compositionally biased region" description="Acidic residues" evidence="3">
    <location>
        <begin position="200"/>
        <end position="211"/>
    </location>
</feature>
<feature type="domain" description="Transcription factor CBF/NF-Y/archaeal histone" evidence="4">
    <location>
        <begin position="19"/>
        <end position="84"/>
    </location>
</feature>
<evidence type="ECO:0000313" key="6">
    <source>
        <dbReference type="Proteomes" id="UP001310890"/>
    </source>
</evidence>
<reference evidence="5" key="1">
    <citation type="submission" date="2023-08" db="EMBL/GenBank/DDBJ databases">
        <title>Black Yeasts Isolated from many extreme environments.</title>
        <authorList>
            <person name="Coleine C."/>
            <person name="Stajich J.E."/>
            <person name="Selbmann L."/>
        </authorList>
    </citation>
    <scope>NUCLEOTIDE SEQUENCE</scope>
    <source>
        <strain evidence="5">CCFEE 5401</strain>
    </source>
</reference>
<evidence type="ECO:0000256" key="3">
    <source>
        <dbReference type="SAM" id="MobiDB-lite"/>
    </source>
</evidence>
<protein>
    <recommendedName>
        <fullName evidence="4">Transcription factor CBF/NF-Y/archaeal histone domain-containing protein</fullName>
    </recommendedName>
</protein>
<dbReference type="GO" id="GO:0046982">
    <property type="term" value="F:protein heterodimerization activity"/>
    <property type="evidence" value="ECO:0007669"/>
    <property type="project" value="InterPro"/>
</dbReference>
<sequence>MPYNNTPIAPTSDVTGTVSLPLARVKKIINTDEDINTCSNNAAFVITAATEMFLQYLVEQSYNVVKSERKPRRNIQYRDVANAVARVENLEFLADVVPKTTTYKAFKQKIAAAGKDTAAATQGTNGVGEAEQGTLDGHVNGNTVGEVEDAEEKQAANSASHRAELEVDVGPEDGRVTNGGRSEERREAAKANAGEGKLDAEEDEDEIMYAD</sequence>
<dbReference type="InterPro" id="IPR009072">
    <property type="entry name" value="Histone-fold"/>
</dbReference>
<dbReference type="GO" id="GO:0006261">
    <property type="term" value="P:DNA-templated DNA replication"/>
    <property type="evidence" value="ECO:0007669"/>
    <property type="project" value="TreeGrafter"/>
</dbReference>
<dbReference type="Pfam" id="PF00808">
    <property type="entry name" value="CBFD_NFYB_HMF"/>
    <property type="match status" value="1"/>
</dbReference>
<dbReference type="AlphaFoldDB" id="A0AAN7THD9"/>